<name>A0A1M4UPC3_9SPHI</name>
<proteinExistence type="predicted"/>
<dbReference type="STRING" id="288992.SAMN04488522_101637"/>
<accession>A0A1M4UPC3</accession>
<dbReference type="OrthoDB" id="625442at2"/>
<keyword evidence="2" id="KW-1185">Reference proteome</keyword>
<sequence length="677" mass="78958">MNFKLPVCIGMIFVLLVAGKPLLLAQRLSKEEVNRIAQSLNDQQLLTSKGKAELIRFSEMAPLQVYTGFRESFLNKVRCSVYFLKSYEDILPGRGTYPVSHFNSLLSKEKDFEKTCAIKEERHLAANFPNRSDLFNFIYVAACFSRDEGAHKDSTGILARRFKDYFGPAFEPFYLDSTIEFRVSSFEDTKALADQRVNQVKPYLRWVPMFKKAGLLLADDIRMETKFSNGEKIISSINHDEIMDDIRKLIIYHDKFPYYKQEQVALMDSLVSSGFIDKSVRIQLAENYKKDSLFHINDLALQTKNYLSLDYETVLKPVDYTTREQYGLIPMDKIKRLYESVLQKAAVLLNFNYSDLEIHEIKNEVTPQYYPSNRQFYLYVKINNVLYKEMIKERDLESWIIPQNFQFLNHYLENQQDERRLYFTTHSLFTTYESQEPETIVMTLLKEQEAEFVRNVYMASKLTICYNGSPGDYSYNTWEPYDLKVRFTYAQVTEAIDLLWREQVLKNTSQNERTRLIATAREKNPVSVSSMLIELPNAFNSDVSRTVEGFLYEVNLKIQELQGDQKDYLKDYAHSYQKDAASDQEILVFSFSCNQQKNEIKVENDAQVWKDNLLINSINKALLEAKIPYAVYPLSDASSEYRQGLHGKNYIMLYPAQAAAIVGKYGDIFRDETTERE</sequence>
<organism evidence="1 2">
    <name type="scientific">Pedobacter caeni</name>
    <dbReference type="NCBI Taxonomy" id="288992"/>
    <lineage>
        <taxon>Bacteria</taxon>
        <taxon>Pseudomonadati</taxon>
        <taxon>Bacteroidota</taxon>
        <taxon>Sphingobacteriia</taxon>
        <taxon>Sphingobacteriales</taxon>
        <taxon>Sphingobacteriaceae</taxon>
        <taxon>Pedobacter</taxon>
    </lineage>
</organism>
<dbReference type="RefSeq" id="WP_143166683.1">
    <property type="nucleotide sequence ID" value="NZ_FQUQ01000001.1"/>
</dbReference>
<protein>
    <submittedName>
        <fullName evidence="1">Uncharacterized protein</fullName>
    </submittedName>
</protein>
<evidence type="ECO:0000313" key="2">
    <source>
        <dbReference type="Proteomes" id="UP000184287"/>
    </source>
</evidence>
<dbReference type="EMBL" id="FQUQ01000001">
    <property type="protein sequence ID" value="SHE58549.1"/>
    <property type="molecule type" value="Genomic_DNA"/>
</dbReference>
<reference evidence="2" key="1">
    <citation type="submission" date="2016-11" db="EMBL/GenBank/DDBJ databases">
        <authorList>
            <person name="Varghese N."/>
            <person name="Submissions S."/>
        </authorList>
    </citation>
    <scope>NUCLEOTIDE SEQUENCE [LARGE SCALE GENOMIC DNA]</scope>
    <source>
        <strain evidence="2">DSM 16990</strain>
    </source>
</reference>
<evidence type="ECO:0000313" key="1">
    <source>
        <dbReference type="EMBL" id="SHE58549.1"/>
    </source>
</evidence>
<dbReference type="Proteomes" id="UP000184287">
    <property type="component" value="Unassembled WGS sequence"/>
</dbReference>
<dbReference type="AlphaFoldDB" id="A0A1M4UPC3"/>
<gene>
    <name evidence="1" type="ORF">SAMN04488522_101637</name>
</gene>